<evidence type="ECO:0000313" key="2">
    <source>
        <dbReference type="Proteomes" id="UP001610631"/>
    </source>
</evidence>
<proteinExistence type="predicted"/>
<comment type="caution">
    <text evidence="1">The sequence shown here is derived from an EMBL/GenBank/DDBJ whole genome shotgun (WGS) entry which is preliminary data.</text>
</comment>
<dbReference type="EMBL" id="JBBDHD010000009">
    <property type="protein sequence ID" value="MFH7594521.1"/>
    <property type="molecule type" value="Genomic_DNA"/>
</dbReference>
<dbReference type="Pfam" id="PF21997">
    <property type="entry name" value="DUF6928"/>
    <property type="match status" value="1"/>
</dbReference>
<keyword evidence="2" id="KW-1185">Reference proteome</keyword>
<dbReference type="Proteomes" id="UP001610631">
    <property type="component" value="Unassembled WGS sequence"/>
</dbReference>
<gene>
    <name evidence="1" type="ORF">WDV06_05365</name>
</gene>
<evidence type="ECO:0000313" key="1">
    <source>
        <dbReference type="EMBL" id="MFH7594521.1"/>
    </source>
</evidence>
<reference evidence="1 2" key="1">
    <citation type="submission" date="2024-03" db="EMBL/GenBank/DDBJ databases">
        <title>Whole genome sequencing of Streptomyces racemochromogenes, to identify antimicrobial biosynthetic gene clusters.</title>
        <authorList>
            <person name="Suryawanshi P."/>
            <person name="Krishnaraj P.U."/>
            <person name="Arun Y.P."/>
            <person name="Suryawanshi M.P."/>
            <person name="Rakshit O."/>
        </authorList>
    </citation>
    <scope>NUCLEOTIDE SEQUENCE [LARGE SCALE GENOMIC DNA]</scope>
    <source>
        <strain evidence="1 2">AUDT626</strain>
    </source>
</reference>
<dbReference type="RefSeq" id="WP_395508457.1">
    <property type="nucleotide sequence ID" value="NZ_JBBDHD010000009.1"/>
</dbReference>
<protein>
    <submittedName>
        <fullName evidence="1">Uncharacterized protein</fullName>
    </submittedName>
</protein>
<name>A0ABW7P901_9ACTN</name>
<organism evidence="1 2">
    <name type="scientific">Streptomyces racemochromogenes</name>
    <dbReference type="NCBI Taxonomy" id="67353"/>
    <lineage>
        <taxon>Bacteria</taxon>
        <taxon>Bacillati</taxon>
        <taxon>Actinomycetota</taxon>
        <taxon>Actinomycetes</taxon>
        <taxon>Kitasatosporales</taxon>
        <taxon>Streptomycetaceae</taxon>
        <taxon>Streptomyces</taxon>
    </lineage>
</organism>
<sequence length="198" mass="21686">MIETTAGSNLWDGLYPPDGQTYAAGRPAVELVCDRRVMVDLPSQLPDELVAAGAGRRTVPHALHSVVDWLAFAVWEDGRLVRSLSLSRDTGIVENTGEPLPFERPYWAGERPAATVSWPGEDEEPYALPFHPLDLGEDALRALCGFIVEGRPRPGDVDADTVALHGYRVRDTNAPDPVAREAALSAVVDAMRTRRRFC</sequence>
<accession>A0ABW7P901</accession>
<dbReference type="InterPro" id="IPR053847">
    <property type="entry name" value="DUF6928"/>
</dbReference>